<keyword evidence="4" id="KW-0961">Cell wall biogenesis/degradation</keyword>
<evidence type="ECO:0000256" key="4">
    <source>
        <dbReference type="ARBA" id="ARBA00023316"/>
    </source>
</evidence>
<keyword evidence="3" id="KW-0456">Lyase</keyword>
<evidence type="ECO:0000259" key="7">
    <source>
        <dbReference type="SMART" id="SM00925"/>
    </source>
</evidence>
<feature type="chain" id="PRO_5045754934" description="peptidoglycan lytic exotransglycosylase" evidence="6">
    <location>
        <begin position="20"/>
        <end position="383"/>
    </location>
</feature>
<dbReference type="Gene3D" id="2.40.240.50">
    <property type="entry name" value="Barwin-like endoglucanases"/>
    <property type="match status" value="1"/>
</dbReference>
<dbReference type="Gene3D" id="2.40.40.10">
    <property type="entry name" value="RlpA-like domain"/>
    <property type="match status" value="1"/>
</dbReference>
<proteinExistence type="predicted"/>
<sequence>MIKQSFPLLALLLVFGVNASGLRAQSRPLTPVTGANLTPTVGFDEQLWGNHCSAGDKQSLVRAIDHSLAYLKTASAARAYQNYPVPGVTRERVTRSLQRFKTLLQQAPSPEALQTAVDREFQFYQAIGNDGIGTVHFTGYFEPVYTASRQRTAEYRYPIYGLPNNFSRWSKPHPTRADLEGLDGLGKSSQLQGREIAWFRNRLDAYLIQVQGSAKINWVGGGQSSVAFAGATDYPYVSLGKETIQEGIFQPGEVTLPKLIEYFEQNPSELSRFIPRNNRLIFFKETSASTPAKGSIGVPVTAERSIATDKALMPPGAIAVLAAPIPDCRGQKVNVSRFVVDQDTGSAIKGPGRVDIFMGTGQTPGDRAGLMSDDGQIYYLLLR</sequence>
<dbReference type="Proteomes" id="UP000658720">
    <property type="component" value="Unassembled WGS sequence"/>
</dbReference>
<dbReference type="RefSeq" id="WP_194020460.1">
    <property type="nucleotide sequence ID" value="NZ_JADEVV010000045.1"/>
</dbReference>
<comment type="catalytic activity">
    <reaction evidence="1">
        <text>Exolytic cleavage of the (1-&gt;4)-beta-glycosidic linkage between N-acetylmuramic acid (MurNAc) and N-acetylglucosamine (GlcNAc) residues in peptidoglycan, from either the reducing or the non-reducing ends of the peptidoglycan chains, with concomitant formation of a 1,6-anhydrobond in the MurNAc residue.</text>
        <dbReference type="EC" id="4.2.2.n1"/>
    </reaction>
</comment>
<dbReference type="Pfam" id="PF03562">
    <property type="entry name" value="MltA"/>
    <property type="match status" value="1"/>
</dbReference>
<organism evidence="8 9">
    <name type="scientific">Synechocystis salina LEGE 00031</name>
    <dbReference type="NCBI Taxonomy" id="1828736"/>
    <lineage>
        <taxon>Bacteria</taxon>
        <taxon>Bacillati</taxon>
        <taxon>Cyanobacteriota</taxon>
        <taxon>Cyanophyceae</taxon>
        <taxon>Synechococcales</taxon>
        <taxon>Merismopediaceae</taxon>
        <taxon>Synechocystis</taxon>
    </lineage>
</organism>
<reference evidence="8 9" key="1">
    <citation type="submission" date="2020-10" db="EMBL/GenBank/DDBJ databases">
        <authorList>
            <person name="Castelo-Branco R."/>
            <person name="Eusebio N."/>
            <person name="Adriana R."/>
            <person name="Vieira A."/>
            <person name="Brugerolle De Fraissinette N."/>
            <person name="Rezende De Castro R."/>
            <person name="Schneider M.P."/>
            <person name="Vasconcelos V."/>
            <person name="Leao P.N."/>
        </authorList>
    </citation>
    <scope>NUCLEOTIDE SEQUENCE [LARGE SCALE GENOMIC DNA]</scope>
    <source>
        <strain evidence="8 9">LEGE 00031</strain>
    </source>
</reference>
<dbReference type="CDD" id="cd14485">
    <property type="entry name" value="mltA_like_LT_A"/>
    <property type="match status" value="1"/>
</dbReference>
<protein>
    <recommendedName>
        <fullName evidence="2">peptidoglycan lytic exotransglycosylase</fullName>
        <ecNumber evidence="2">4.2.2.n1</ecNumber>
    </recommendedName>
    <alternativeName>
        <fullName evidence="5">Murein hydrolase A</fullName>
    </alternativeName>
</protein>
<dbReference type="PIRSF" id="PIRSF019422">
    <property type="entry name" value="MltA"/>
    <property type="match status" value="1"/>
</dbReference>
<evidence type="ECO:0000256" key="1">
    <source>
        <dbReference type="ARBA" id="ARBA00001420"/>
    </source>
</evidence>
<dbReference type="CDD" id="cd14668">
    <property type="entry name" value="mlta_B"/>
    <property type="match status" value="1"/>
</dbReference>
<dbReference type="SUPFAM" id="SSF50685">
    <property type="entry name" value="Barwin-like endoglucanases"/>
    <property type="match status" value="1"/>
</dbReference>
<evidence type="ECO:0000313" key="8">
    <source>
        <dbReference type="EMBL" id="MBE9254988.1"/>
    </source>
</evidence>
<dbReference type="InterPro" id="IPR036908">
    <property type="entry name" value="RlpA-like_sf"/>
</dbReference>
<feature type="signal peptide" evidence="6">
    <location>
        <begin position="1"/>
        <end position="19"/>
    </location>
</feature>
<evidence type="ECO:0000313" key="9">
    <source>
        <dbReference type="Proteomes" id="UP000658720"/>
    </source>
</evidence>
<dbReference type="InterPro" id="IPR010611">
    <property type="entry name" value="3D_dom"/>
</dbReference>
<keyword evidence="9" id="KW-1185">Reference proteome</keyword>
<feature type="domain" description="Lytic transglycosylase MltA" evidence="7">
    <location>
        <begin position="144"/>
        <end position="284"/>
    </location>
</feature>
<keyword evidence="6" id="KW-0732">Signal</keyword>
<gene>
    <name evidence="8" type="ORF">IQ217_14290</name>
</gene>
<dbReference type="SMART" id="SM00925">
    <property type="entry name" value="MltA"/>
    <property type="match status" value="1"/>
</dbReference>
<evidence type="ECO:0000256" key="5">
    <source>
        <dbReference type="ARBA" id="ARBA00030918"/>
    </source>
</evidence>
<name>A0ABR9VVQ4_9SYNC</name>
<dbReference type="EMBL" id="JADEVV010000045">
    <property type="protein sequence ID" value="MBE9254988.1"/>
    <property type="molecule type" value="Genomic_DNA"/>
</dbReference>
<evidence type="ECO:0000256" key="2">
    <source>
        <dbReference type="ARBA" id="ARBA00012587"/>
    </source>
</evidence>
<accession>A0ABR9VVQ4</accession>
<dbReference type="PANTHER" id="PTHR30124:SF0">
    <property type="entry name" value="MEMBRANE-BOUND LYTIC MUREIN TRANSGLYCOSYLASE A"/>
    <property type="match status" value="1"/>
</dbReference>
<evidence type="ECO:0000256" key="6">
    <source>
        <dbReference type="SAM" id="SignalP"/>
    </source>
</evidence>
<dbReference type="PANTHER" id="PTHR30124">
    <property type="entry name" value="MEMBRANE-BOUND LYTIC MUREIN TRANSGLYCOSYLASE A"/>
    <property type="match status" value="1"/>
</dbReference>
<dbReference type="InterPro" id="IPR026044">
    <property type="entry name" value="MltA"/>
</dbReference>
<comment type="caution">
    <text evidence="8">The sequence shown here is derived from an EMBL/GenBank/DDBJ whole genome shotgun (WGS) entry which is preliminary data.</text>
</comment>
<evidence type="ECO:0000256" key="3">
    <source>
        <dbReference type="ARBA" id="ARBA00023239"/>
    </source>
</evidence>
<dbReference type="InterPro" id="IPR005300">
    <property type="entry name" value="MltA_B"/>
</dbReference>
<dbReference type="EC" id="4.2.2.n1" evidence="2"/>
<dbReference type="Pfam" id="PF06725">
    <property type="entry name" value="3D"/>
    <property type="match status" value="1"/>
</dbReference>